<dbReference type="PANTHER" id="PTHR24305">
    <property type="entry name" value="CYTOCHROME P450"/>
    <property type="match status" value="1"/>
</dbReference>
<evidence type="ECO:0000313" key="8">
    <source>
        <dbReference type="EMBL" id="KAH7037441.1"/>
    </source>
</evidence>
<dbReference type="RefSeq" id="XP_046016562.1">
    <property type="nucleotide sequence ID" value="XM_046152704.1"/>
</dbReference>
<dbReference type="GO" id="GO:0016705">
    <property type="term" value="F:oxidoreductase activity, acting on paired donors, with incorporation or reduction of molecular oxygen"/>
    <property type="evidence" value="ECO:0007669"/>
    <property type="project" value="InterPro"/>
</dbReference>
<accession>A0A9P8YB51</accession>
<keyword evidence="9" id="KW-1185">Reference proteome</keyword>
<sequence length="598" mass="66654">MAKDLSPADALLAGIDTLPGKSLLAAGGVALSLYLLYRQALPKPLPGIPFDEESAKRILGDVPYLQAMKDQGLAARMFWPEQFDKYGTAVSQYFMGPTQKAAVALGDYREVHDLLLRHGKDLCRGPLVASVWHGVMPAHFIGMEEDNPAFKAAKALGKDLMTPSFLHEVNAPASYQKVLSIVKLWQFKSELAEGRAFDAAVDLGYLTYDIITAAALNIDDNDTQIRKYIRELGELKQPATVPASTTEPAEFPPSELTDMLSALFTIAGASGKAFQVPSPKLFHLFNNRTAKMKKAYHDRDTIIRSYIGDAVRRLQEEGDNFKPTSAMDFIVMREAAAAKKENRAPDFYSDTVVQVTFGYLLGGQDSTHATLSFLVKRIGANQAVQTRLRDTLRKAFPEAWSQRAQPPLQELVKAQIPYLDAVIEEVLRIDPPAVGITRETKKEIKILGHTIPKDTVLFLSFMGPTYTSKGFLPEKTGEALRSESSRSHAGAYDVDDWTKSGYPADEYHPDRWLKESEDGSGELTFNPRAGPFLTFSTGTRVCWGKRLAYLELKLVVTVLVWNFVFERLPENLEDWVYDEDLFMKPKNCRVKLSSAWDV</sequence>
<proteinExistence type="inferred from homology"/>
<dbReference type="EMBL" id="JAGTJQ010000002">
    <property type="protein sequence ID" value="KAH7037441.1"/>
    <property type="molecule type" value="Genomic_DNA"/>
</dbReference>
<dbReference type="InterPro" id="IPR002403">
    <property type="entry name" value="Cyt_P450_E_grp-IV"/>
</dbReference>
<comment type="cofactor">
    <cofactor evidence="1 7">
        <name>heme</name>
        <dbReference type="ChEBI" id="CHEBI:30413"/>
    </cofactor>
</comment>
<gene>
    <name evidence="8" type="ORF">B0I36DRAFT_314071</name>
</gene>
<dbReference type="GO" id="GO:0005506">
    <property type="term" value="F:iron ion binding"/>
    <property type="evidence" value="ECO:0007669"/>
    <property type="project" value="InterPro"/>
</dbReference>
<evidence type="ECO:0000256" key="2">
    <source>
        <dbReference type="ARBA" id="ARBA00010617"/>
    </source>
</evidence>
<dbReference type="AlphaFoldDB" id="A0A9P8YB51"/>
<evidence type="ECO:0000256" key="6">
    <source>
        <dbReference type="ARBA" id="ARBA00023033"/>
    </source>
</evidence>
<dbReference type="PRINTS" id="PR00465">
    <property type="entry name" value="EP450IV"/>
</dbReference>
<evidence type="ECO:0000256" key="1">
    <source>
        <dbReference type="ARBA" id="ARBA00001971"/>
    </source>
</evidence>
<dbReference type="PRINTS" id="PR00385">
    <property type="entry name" value="P450"/>
</dbReference>
<evidence type="ECO:0000256" key="7">
    <source>
        <dbReference type="PIRSR" id="PIRSR602403-1"/>
    </source>
</evidence>
<dbReference type="Gene3D" id="1.10.630.10">
    <property type="entry name" value="Cytochrome P450"/>
    <property type="match status" value="1"/>
</dbReference>
<comment type="caution">
    <text evidence="8">The sequence shown here is derived from an EMBL/GenBank/DDBJ whole genome shotgun (WGS) entry which is preliminary data.</text>
</comment>
<dbReference type="GeneID" id="70182250"/>
<dbReference type="SUPFAM" id="SSF48264">
    <property type="entry name" value="Cytochrome P450"/>
    <property type="match status" value="1"/>
</dbReference>
<name>A0A9P8YB51_9PEZI</name>
<evidence type="ECO:0000256" key="5">
    <source>
        <dbReference type="ARBA" id="ARBA00023004"/>
    </source>
</evidence>
<keyword evidence="4 7" id="KW-0479">Metal-binding</keyword>
<keyword evidence="6" id="KW-0503">Monooxygenase</keyword>
<dbReference type="GO" id="GO:0020037">
    <property type="term" value="F:heme binding"/>
    <property type="evidence" value="ECO:0007669"/>
    <property type="project" value="InterPro"/>
</dbReference>
<comment type="similarity">
    <text evidence="2">Belongs to the cytochrome P450 family.</text>
</comment>
<keyword evidence="3 7" id="KW-0349">Heme</keyword>
<organism evidence="8 9">
    <name type="scientific">Microdochium trichocladiopsis</name>
    <dbReference type="NCBI Taxonomy" id="1682393"/>
    <lineage>
        <taxon>Eukaryota</taxon>
        <taxon>Fungi</taxon>
        <taxon>Dikarya</taxon>
        <taxon>Ascomycota</taxon>
        <taxon>Pezizomycotina</taxon>
        <taxon>Sordariomycetes</taxon>
        <taxon>Xylariomycetidae</taxon>
        <taxon>Xylariales</taxon>
        <taxon>Microdochiaceae</taxon>
        <taxon>Microdochium</taxon>
    </lineage>
</organism>
<dbReference type="Pfam" id="PF00067">
    <property type="entry name" value="p450"/>
    <property type="match status" value="2"/>
</dbReference>
<keyword evidence="5 7" id="KW-0408">Iron</keyword>
<feature type="binding site" description="axial binding residue" evidence="7">
    <location>
        <position position="542"/>
    </location>
    <ligand>
        <name>heme</name>
        <dbReference type="ChEBI" id="CHEBI:30413"/>
    </ligand>
    <ligandPart>
        <name>Fe</name>
        <dbReference type="ChEBI" id="CHEBI:18248"/>
    </ligandPart>
</feature>
<dbReference type="InterPro" id="IPR050121">
    <property type="entry name" value="Cytochrome_P450_monoxygenase"/>
</dbReference>
<reference evidence="8" key="1">
    <citation type="journal article" date="2021" name="Nat. Commun.">
        <title>Genetic determinants of endophytism in the Arabidopsis root mycobiome.</title>
        <authorList>
            <person name="Mesny F."/>
            <person name="Miyauchi S."/>
            <person name="Thiergart T."/>
            <person name="Pickel B."/>
            <person name="Atanasova L."/>
            <person name="Karlsson M."/>
            <person name="Huettel B."/>
            <person name="Barry K.W."/>
            <person name="Haridas S."/>
            <person name="Chen C."/>
            <person name="Bauer D."/>
            <person name="Andreopoulos W."/>
            <person name="Pangilinan J."/>
            <person name="LaButti K."/>
            <person name="Riley R."/>
            <person name="Lipzen A."/>
            <person name="Clum A."/>
            <person name="Drula E."/>
            <person name="Henrissat B."/>
            <person name="Kohler A."/>
            <person name="Grigoriev I.V."/>
            <person name="Martin F.M."/>
            <person name="Hacquard S."/>
        </authorList>
    </citation>
    <scope>NUCLEOTIDE SEQUENCE</scope>
    <source>
        <strain evidence="8">MPI-CAGE-CH-0230</strain>
    </source>
</reference>
<protein>
    <submittedName>
        <fullName evidence="8">Cytochrome P450</fullName>
    </submittedName>
</protein>
<dbReference type="PANTHER" id="PTHR24305:SF232">
    <property type="entry name" value="P450, PUTATIVE (EUROFUNG)-RELATED"/>
    <property type="match status" value="1"/>
</dbReference>
<dbReference type="InterPro" id="IPR036396">
    <property type="entry name" value="Cyt_P450_sf"/>
</dbReference>
<dbReference type="Proteomes" id="UP000756346">
    <property type="component" value="Unassembled WGS sequence"/>
</dbReference>
<dbReference type="GO" id="GO:0004497">
    <property type="term" value="F:monooxygenase activity"/>
    <property type="evidence" value="ECO:0007669"/>
    <property type="project" value="UniProtKB-KW"/>
</dbReference>
<evidence type="ECO:0000256" key="4">
    <source>
        <dbReference type="ARBA" id="ARBA00022723"/>
    </source>
</evidence>
<dbReference type="InterPro" id="IPR001128">
    <property type="entry name" value="Cyt_P450"/>
</dbReference>
<evidence type="ECO:0000256" key="3">
    <source>
        <dbReference type="ARBA" id="ARBA00022617"/>
    </source>
</evidence>
<dbReference type="OrthoDB" id="1470350at2759"/>
<keyword evidence="6" id="KW-0560">Oxidoreductase</keyword>
<evidence type="ECO:0000313" key="9">
    <source>
        <dbReference type="Proteomes" id="UP000756346"/>
    </source>
</evidence>